<accession>A0ABS2MXR1</accession>
<feature type="transmembrane region" description="Helical" evidence="1">
    <location>
        <begin position="20"/>
        <end position="48"/>
    </location>
</feature>
<gene>
    <name evidence="2" type="ORF">JOC48_001160</name>
</gene>
<dbReference type="Pfam" id="PF04854">
    <property type="entry name" value="DUF624"/>
    <property type="match status" value="1"/>
</dbReference>
<evidence type="ECO:0000313" key="2">
    <source>
        <dbReference type="EMBL" id="MBM7570682.1"/>
    </source>
</evidence>
<evidence type="ECO:0000256" key="1">
    <source>
        <dbReference type="SAM" id="Phobius"/>
    </source>
</evidence>
<feature type="transmembrane region" description="Helical" evidence="1">
    <location>
        <begin position="75"/>
        <end position="94"/>
    </location>
</feature>
<name>A0ABS2MXR1_9BACI</name>
<dbReference type="InterPro" id="IPR006938">
    <property type="entry name" value="DUF624"/>
</dbReference>
<sequence>MDNSNVYSKIMKVAEWITRFAYLNLLWVMFSLLGLLVLGLMPATAAMFSIHRKWYRGEEDFNVFLNFWKYYKKGFLEANGIGFSLLLIGLFLYIDIQLLSSLSNWLGHLFLIILFVAFYIFIGVLIHIFPVYVHFNLTFLQYFKYAFHLAICQPIKTLLMGIGVILLVLLFLMFPMLLLICSGSLISGFLIGSTLTAYNHLAKNNQNNISY</sequence>
<keyword evidence="3" id="KW-1185">Reference proteome</keyword>
<keyword evidence="1" id="KW-0472">Membrane</keyword>
<dbReference type="Proteomes" id="UP001296943">
    <property type="component" value="Unassembled WGS sequence"/>
</dbReference>
<keyword evidence="1" id="KW-1133">Transmembrane helix</keyword>
<dbReference type="EMBL" id="JAFBDR010000004">
    <property type="protein sequence ID" value="MBM7570682.1"/>
    <property type="molecule type" value="Genomic_DNA"/>
</dbReference>
<dbReference type="RefSeq" id="WP_204498088.1">
    <property type="nucleotide sequence ID" value="NZ_JAFBDR010000004.1"/>
</dbReference>
<feature type="transmembrane region" description="Helical" evidence="1">
    <location>
        <begin position="145"/>
        <end position="171"/>
    </location>
</feature>
<feature type="transmembrane region" description="Helical" evidence="1">
    <location>
        <begin position="106"/>
        <end position="133"/>
    </location>
</feature>
<protein>
    <submittedName>
        <fullName evidence="2">Membrane protein YesL</fullName>
    </submittedName>
</protein>
<feature type="transmembrane region" description="Helical" evidence="1">
    <location>
        <begin position="177"/>
        <end position="198"/>
    </location>
</feature>
<keyword evidence="1" id="KW-0812">Transmembrane</keyword>
<organism evidence="2 3">
    <name type="scientific">Aquibacillus albus</name>
    <dbReference type="NCBI Taxonomy" id="1168171"/>
    <lineage>
        <taxon>Bacteria</taxon>
        <taxon>Bacillati</taxon>
        <taxon>Bacillota</taxon>
        <taxon>Bacilli</taxon>
        <taxon>Bacillales</taxon>
        <taxon>Bacillaceae</taxon>
        <taxon>Aquibacillus</taxon>
    </lineage>
</organism>
<proteinExistence type="predicted"/>
<evidence type="ECO:0000313" key="3">
    <source>
        <dbReference type="Proteomes" id="UP001296943"/>
    </source>
</evidence>
<comment type="caution">
    <text evidence="2">The sequence shown here is derived from an EMBL/GenBank/DDBJ whole genome shotgun (WGS) entry which is preliminary data.</text>
</comment>
<reference evidence="2 3" key="1">
    <citation type="submission" date="2021-01" db="EMBL/GenBank/DDBJ databases">
        <title>Genomic Encyclopedia of Type Strains, Phase IV (KMG-IV): sequencing the most valuable type-strain genomes for metagenomic binning, comparative biology and taxonomic classification.</title>
        <authorList>
            <person name="Goeker M."/>
        </authorList>
    </citation>
    <scope>NUCLEOTIDE SEQUENCE [LARGE SCALE GENOMIC DNA]</scope>
    <source>
        <strain evidence="2 3">DSM 23711</strain>
    </source>
</reference>